<feature type="region of interest" description="Disordered" evidence="1">
    <location>
        <begin position="155"/>
        <end position="192"/>
    </location>
</feature>
<feature type="transmembrane region" description="Helical" evidence="2">
    <location>
        <begin position="52"/>
        <end position="77"/>
    </location>
</feature>
<evidence type="ECO:0000256" key="2">
    <source>
        <dbReference type="SAM" id="Phobius"/>
    </source>
</evidence>
<keyword evidence="2" id="KW-1133">Transmembrane helix</keyword>
<protein>
    <submittedName>
        <fullName evidence="3">Uncharacterized protein</fullName>
    </submittedName>
</protein>
<accession>A0A9N8HPI8</accession>
<keyword evidence="4" id="KW-1185">Reference proteome</keyword>
<evidence type="ECO:0000313" key="3">
    <source>
        <dbReference type="EMBL" id="CAB9520090.1"/>
    </source>
</evidence>
<reference evidence="3" key="1">
    <citation type="submission" date="2020-06" db="EMBL/GenBank/DDBJ databases">
        <authorList>
            <consortium name="Plant Systems Biology data submission"/>
        </authorList>
    </citation>
    <scope>NUCLEOTIDE SEQUENCE</scope>
    <source>
        <strain evidence="3">D6</strain>
    </source>
</reference>
<evidence type="ECO:0000313" key="4">
    <source>
        <dbReference type="Proteomes" id="UP001153069"/>
    </source>
</evidence>
<organism evidence="3 4">
    <name type="scientific">Seminavis robusta</name>
    <dbReference type="NCBI Taxonomy" id="568900"/>
    <lineage>
        <taxon>Eukaryota</taxon>
        <taxon>Sar</taxon>
        <taxon>Stramenopiles</taxon>
        <taxon>Ochrophyta</taxon>
        <taxon>Bacillariophyta</taxon>
        <taxon>Bacillariophyceae</taxon>
        <taxon>Bacillariophycidae</taxon>
        <taxon>Naviculales</taxon>
        <taxon>Naviculaceae</taxon>
        <taxon>Seminavis</taxon>
    </lineage>
</organism>
<feature type="transmembrane region" description="Helical" evidence="2">
    <location>
        <begin position="5"/>
        <end position="25"/>
    </location>
</feature>
<keyword evidence="2" id="KW-0472">Membrane</keyword>
<gene>
    <name evidence="3" type="ORF">SEMRO_1072_G238110.1</name>
</gene>
<keyword evidence="2" id="KW-0812">Transmembrane</keyword>
<feature type="transmembrane region" description="Helical" evidence="2">
    <location>
        <begin position="89"/>
        <end position="110"/>
    </location>
</feature>
<dbReference type="Proteomes" id="UP001153069">
    <property type="component" value="Unassembled WGS sequence"/>
</dbReference>
<proteinExistence type="predicted"/>
<sequence length="192" mass="20708">MISRIIVGLCAIGHLLIGLGIGWGIGPVEYDPEAFFVRSTMVGKLEPGLETLFPRLLGCLYASLAMGLFYALIIVTTAGRDETNQHHQVLRVSLVPCIFYHFGAATDAMNLFREDAGAINPDKLDPNEPAIGHCFFLVLSIVAFVLAAGTKSSATRAKETAENVHSSSRFPDKMDAPMEDANDSSPVENKLA</sequence>
<dbReference type="AlphaFoldDB" id="A0A9N8HPI8"/>
<comment type="caution">
    <text evidence="3">The sequence shown here is derived from an EMBL/GenBank/DDBJ whole genome shotgun (WGS) entry which is preliminary data.</text>
</comment>
<evidence type="ECO:0000256" key="1">
    <source>
        <dbReference type="SAM" id="MobiDB-lite"/>
    </source>
</evidence>
<feature type="compositionally biased region" description="Polar residues" evidence="1">
    <location>
        <begin position="183"/>
        <end position="192"/>
    </location>
</feature>
<feature type="transmembrane region" description="Helical" evidence="2">
    <location>
        <begin position="130"/>
        <end position="149"/>
    </location>
</feature>
<name>A0A9N8HPI8_9STRA</name>
<dbReference type="EMBL" id="CAICTM010001070">
    <property type="protein sequence ID" value="CAB9520090.1"/>
    <property type="molecule type" value="Genomic_DNA"/>
</dbReference>